<reference evidence="1 2" key="1">
    <citation type="journal article" date="2009" name="Stand. Genomic Sci.">
        <title>Complete genome sequence of Jonesia denitrificans type strain (Prevot 55134).</title>
        <authorList>
            <person name="Pukall R."/>
            <person name="Gehrich-Schroter G."/>
            <person name="Lapidus A."/>
            <person name="Nolan M."/>
            <person name="Glavina Del Rio T."/>
            <person name="Lucas S."/>
            <person name="Chen F."/>
            <person name="Tice H."/>
            <person name="Pitluck S."/>
            <person name="Cheng J.F."/>
            <person name="Copeland A."/>
            <person name="Saunders E."/>
            <person name="Brettin T."/>
            <person name="Detter J.C."/>
            <person name="Bruce D."/>
            <person name="Goodwin L."/>
            <person name="Pati A."/>
            <person name="Ivanova N."/>
            <person name="Mavromatis K."/>
            <person name="Ovchinnikova G."/>
            <person name="Chen A."/>
            <person name="Palaniappan K."/>
            <person name="Land M."/>
            <person name="Hauser L."/>
            <person name="Chang Y.J."/>
            <person name="Jeffries C.D."/>
            <person name="Chain P."/>
            <person name="Goker M."/>
            <person name="Bristow J."/>
            <person name="Eisen J.A."/>
            <person name="Markowitz V."/>
            <person name="Hugenholtz P."/>
            <person name="Kyrpides N.C."/>
            <person name="Klenk H.P."/>
            <person name="Han C."/>
        </authorList>
    </citation>
    <scope>NUCLEOTIDE SEQUENCE [LARGE SCALE GENOMIC DNA]</scope>
    <source>
        <strain evidence="2">ATCC 14870 / DSM 20603 / BCRC 15368 / CIP 55.134 / JCM 11481 / NBRC 15587 / NCTC 10816 / Prevot 55134</strain>
    </source>
</reference>
<dbReference type="STRING" id="471856.Jden_2316"/>
<evidence type="ECO:0000313" key="1">
    <source>
        <dbReference type="EMBL" id="ACV09951.1"/>
    </source>
</evidence>
<dbReference type="eggNOG" id="COG5492">
    <property type="taxonomic scope" value="Bacteria"/>
</dbReference>
<keyword evidence="2" id="KW-1185">Reference proteome</keyword>
<sequence>MTDATNVSVGKPSAAGGIFAGDTSVAAPTDATTALPSGLSGLGYVSDEGLTNTIEIDTTDIIAWGGDKVLTVRTSRSESFTWTFIETNAAVLGEVYGPDNVTESSGDLTVVHNNKDLPARLYVFEILLTGNKVKRIVVPNGQIVEVGDIVYVDGEPIGYPVTLSCYPDSSGNTVYEYIAKIVSTP</sequence>
<dbReference type="AlphaFoldDB" id="C7R263"/>
<dbReference type="EMBL" id="CP001706">
    <property type="protein sequence ID" value="ACV09951.1"/>
    <property type="molecule type" value="Genomic_DNA"/>
</dbReference>
<proteinExistence type="predicted"/>
<protein>
    <recommendedName>
        <fullName evidence="3">Major tail protein</fullName>
    </recommendedName>
</protein>
<dbReference type="KEGG" id="jde:Jden_2316"/>
<evidence type="ECO:0008006" key="3">
    <source>
        <dbReference type="Google" id="ProtNLM"/>
    </source>
</evidence>
<dbReference type="Proteomes" id="UP000000628">
    <property type="component" value="Chromosome"/>
</dbReference>
<gene>
    <name evidence="1" type="ordered locus">Jden_2316</name>
</gene>
<organism evidence="1 2">
    <name type="scientific">Jonesia denitrificans (strain ATCC 14870 / DSM 20603 / BCRC 15368 / CIP 55.134 / JCM 11481 / NBRC 15587 / NCTC 10816 / Prevot 55134)</name>
    <name type="common">Listeria denitrificans</name>
    <dbReference type="NCBI Taxonomy" id="471856"/>
    <lineage>
        <taxon>Bacteria</taxon>
        <taxon>Bacillati</taxon>
        <taxon>Actinomycetota</taxon>
        <taxon>Actinomycetes</taxon>
        <taxon>Micrococcales</taxon>
        <taxon>Jonesiaceae</taxon>
        <taxon>Jonesia</taxon>
    </lineage>
</organism>
<dbReference type="RefSeq" id="WP_015772563.1">
    <property type="nucleotide sequence ID" value="NC_013174.1"/>
</dbReference>
<dbReference type="InterPro" id="IPR058154">
    <property type="entry name" value="Bxb1_TTP-like"/>
</dbReference>
<evidence type="ECO:0000313" key="2">
    <source>
        <dbReference type="Proteomes" id="UP000000628"/>
    </source>
</evidence>
<name>C7R263_JONDD</name>
<dbReference type="OrthoDB" id="2184509at2"/>
<accession>C7R263</accession>
<dbReference type="Pfam" id="PF25681">
    <property type="entry name" value="Phage_TTP_17"/>
    <property type="match status" value="1"/>
</dbReference>
<dbReference type="HOGENOM" id="CLU_102082_0_0_11"/>